<feature type="domain" description="Cadherin" evidence="2">
    <location>
        <begin position="3"/>
        <end position="57"/>
    </location>
</feature>
<dbReference type="InterPro" id="IPR002126">
    <property type="entry name" value="Cadherin-like_dom"/>
</dbReference>
<dbReference type="PANTHER" id="PTHR14139:SF2">
    <property type="entry name" value="CALSYNTENIN-1"/>
    <property type="match status" value="1"/>
</dbReference>
<evidence type="ECO:0000313" key="4">
    <source>
        <dbReference type="Proteomes" id="UP000324832"/>
    </source>
</evidence>
<sequence>MVIDENEARLRVRYPLNCEKRRNYKFDIAAVGCDGSYSNTVPVHITVTDVNEFPPVFSQATYVRSIDEGKIYDEILRVEATDRDCTPRYGDICKYEIITDRSQPFAINSEGGYCASKR</sequence>
<keyword evidence="4" id="KW-1185">Reference proteome</keyword>
<dbReference type="EMBL" id="FZQP02000559">
    <property type="protein sequence ID" value="VVC89503.1"/>
    <property type="molecule type" value="Genomic_DNA"/>
</dbReference>
<dbReference type="GO" id="GO:0050806">
    <property type="term" value="P:positive regulation of synaptic transmission"/>
    <property type="evidence" value="ECO:0007669"/>
    <property type="project" value="TreeGrafter"/>
</dbReference>
<evidence type="ECO:0000313" key="3">
    <source>
        <dbReference type="EMBL" id="VVC89503.1"/>
    </source>
</evidence>
<dbReference type="PROSITE" id="PS50268">
    <property type="entry name" value="CADHERIN_2"/>
    <property type="match status" value="1"/>
</dbReference>
<protein>
    <recommendedName>
        <fullName evidence="2">Cadherin domain-containing protein</fullName>
    </recommendedName>
</protein>
<keyword evidence="1" id="KW-0106">Calcium</keyword>
<dbReference type="GO" id="GO:0005509">
    <property type="term" value="F:calcium ion binding"/>
    <property type="evidence" value="ECO:0007669"/>
    <property type="project" value="UniProtKB-UniRule"/>
</dbReference>
<dbReference type="GO" id="GO:0007156">
    <property type="term" value="P:homophilic cell adhesion via plasma membrane adhesion molecules"/>
    <property type="evidence" value="ECO:0007669"/>
    <property type="project" value="InterPro"/>
</dbReference>
<evidence type="ECO:0000256" key="1">
    <source>
        <dbReference type="PROSITE-ProRule" id="PRU00043"/>
    </source>
</evidence>
<dbReference type="SUPFAM" id="SSF49313">
    <property type="entry name" value="Cadherin-like"/>
    <property type="match status" value="2"/>
</dbReference>
<dbReference type="GO" id="GO:0009986">
    <property type="term" value="C:cell surface"/>
    <property type="evidence" value="ECO:0007669"/>
    <property type="project" value="TreeGrafter"/>
</dbReference>
<name>A0A5E4PWW8_9NEOP</name>
<evidence type="ECO:0000259" key="2">
    <source>
        <dbReference type="PROSITE" id="PS50268"/>
    </source>
</evidence>
<gene>
    <name evidence="3" type="ORF">LSINAPIS_LOCUS2604</name>
</gene>
<dbReference type="InterPro" id="IPR015919">
    <property type="entry name" value="Cadherin-like_sf"/>
</dbReference>
<dbReference type="PANTHER" id="PTHR14139">
    <property type="entry name" value="CALSYNTENIN"/>
    <property type="match status" value="1"/>
</dbReference>
<reference evidence="3 4" key="1">
    <citation type="submission" date="2017-07" db="EMBL/GenBank/DDBJ databases">
        <authorList>
            <person name="Talla V."/>
            <person name="Backstrom N."/>
        </authorList>
    </citation>
    <scope>NUCLEOTIDE SEQUENCE [LARGE SCALE GENOMIC DNA]</scope>
</reference>
<dbReference type="AlphaFoldDB" id="A0A5E4PWW8"/>
<proteinExistence type="predicted"/>
<organism evidence="3 4">
    <name type="scientific">Leptidea sinapis</name>
    <dbReference type="NCBI Taxonomy" id="189913"/>
    <lineage>
        <taxon>Eukaryota</taxon>
        <taxon>Metazoa</taxon>
        <taxon>Ecdysozoa</taxon>
        <taxon>Arthropoda</taxon>
        <taxon>Hexapoda</taxon>
        <taxon>Insecta</taxon>
        <taxon>Pterygota</taxon>
        <taxon>Neoptera</taxon>
        <taxon>Endopterygota</taxon>
        <taxon>Lepidoptera</taxon>
        <taxon>Glossata</taxon>
        <taxon>Ditrysia</taxon>
        <taxon>Papilionoidea</taxon>
        <taxon>Pieridae</taxon>
        <taxon>Dismorphiinae</taxon>
        <taxon>Leptidea</taxon>
    </lineage>
</organism>
<dbReference type="Proteomes" id="UP000324832">
    <property type="component" value="Unassembled WGS sequence"/>
</dbReference>
<dbReference type="CDD" id="cd11304">
    <property type="entry name" value="Cadherin_repeat"/>
    <property type="match status" value="1"/>
</dbReference>
<dbReference type="GO" id="GO:0045211">
    <property type="term" value="C:postsynaptic membrane"/>
    <property type="evidence" value="ECO:0007669"/>
    <property type="project" value="TreeGrafter"/>
</dbReference>
<accession>A0A5E4PWW8</accession>
<dbReference type="Gene3D" id="2.60.40.60">
    <property type="entry name" value="Cadherins"/>
    <property type="match status" value="2"/>
</dbReference>
<dbReference type="GO" id="GO:0051965">
    <property type="term" value="P:positive regulation of synapse assembly"/>
    <property type="evidence" value="ECO:0007669"/>
    <property type="project" value="TreeGrafter"/>
</dbReference>